<keyword evidence="2" id="KW-1185">Reference proteome</keyword>
<organism evidence="1 2">
    <name type="scientific">Bugula neritina</name>
    <name type="common">Brown bryozoan</name>
    <name type="synonym">Sertularia neritina</name>
    <dbReference type="NCBI Taxonomy" id="10212"/>
    <lineage>
        <taxon>Eukaryota</taxon>
        <taxon>Metazoa</taxon>
        <taxon>Spiralia</taxon>
        <taxon>Lophotrochozoa</taxon>
        <taxon>Bryozoa</taxon>
        <taxon>Gymnolaemata</taxon>
        <taxon>Cheilostomatida</taxon>
        <taxon>Flustrina</taxon>
        <taxon>Buguloidea</taxon>
        <taxon>Bugulidae</taxon>
        <taxon>Bugula</taxon>
    </lineage>
</organism>
<evidence type="ECO:0000313" key="2">
    <source>
        <dbReference type="Proteomes" id="UP000593567"/>
    </source>
</evidence>
<accession>A0A7J7JZX9</accession>
<dbReference type="Proteomes" id="UP000593567">
    <property type="component" value="Unassembled WGS sequence"/>
</dbReference>
<reference evidence="1" key="1">
    <citation type="submission" date="2020-06" db="EMBL/GenBank/DDBJ databases">
        <title>Draft genome of Bugula neritina, a colonial animal packing powerful symbionts and potential medicines.</title>
        <authorList>
            <person name="Rayko M."/>
        </authorList>
    </citation>
    <scope>NUCLEOTIDE SEQUENCE [LARGE SCALE GENOMIC DNA]</scope>
    <source>
        <strain evidence="1">Kwan_BN1</strain>
    </source>
</reference>
<dbReference type="AlphaFoldDB" id="A0A7J7JZX9"/>
<gene>
    <name evidence="1" type="ORF">EB796_009742</name>
</gene>
<protein>
    <submittedName>
        <fullName evidence="1">Uncharacterized protein</fullName>
    </submittedName>
</protein>
<dbReference type="Gene3D" id="3.40.50.300">
    <property type="entry name" value="P-loop containing nucleotide triphosphate hydrolases"/>
    <property type="match status" value="1"/>
</dbReference>
<dbReference type="SUPFAM" id="SSF52540">
    <property type="entry name" value="P-loop containing nucleoside triphosphate hydrolases"/>
    <property type="match status" value="1"/>
</dbReference>
<name>A0A7J7JZX9_BUGNE</name>
<dbReference type="InterPro" id="IPR027417">
    <property type="entry name" value="P-loop_NTPase"/>
</dbReference>
<sequence length="71" mass="8070">MLTSLDASLSEPHIKKPLGKRYGVRLRDSIVYKIIMCGGSNRGQTSFITRYTTGEFERTIPTIGSKLRYFI</sequence>
<proteinExistence type="predicted"/>
<dbReference type="EMBL" id="VXIV02001553">
    <property type="protein sequence ID" value="KAF6031950.1"/>
    <property type="molecule type" value="Genomic_DNA"/>
</dbReference>
<comment type="caution">
    <text evidence="1">The sequence shown here is derived from an EMBL/GenBank/DDBJ whole genome shotgun (WGS) entry which is preliminary data.</text>
</comment>
<evidence type="ECO:0000313" key="1">
    <source>
        <dbReference type="EMBL" id="KAF6031950.1"/>
    </source>
</evidence>